<reference evidence="2" key="1">
    <citation type="submission" date="2011-02" db="EMBL/GenBank/DDBJ databases">
        <title>The complete genome of Planctomyces brasiliensis DSM 5305.</title>
        <authorList>
            <person name="Lucas S."/>
            <person name="Copeland A."/>
            <person name="Lapidus A."/>
            <person name="Bruce D."/>
            <person name="Goodwin L."/>
            <person name="Pitluck S."/>
            <person name="Kyrpides N."/>
            <person name="Mavromatis K."/>
            <person name="Pagani I."/>
            <person name="Ivanova N."/>
            <person name="Ovchinnikova G."/>
            <person name="Lu M."/>
            <person name="Detter J.C."/>
            <person name="Han C."/>
            <person name="Land M."/>
            <person name="Hauser L."/>
            <person name="Markowitz V."/>
            <person name="Cheng J.-F."/>
            <person name="Hugenholtz P."/>
            <person name="Woyke T."/>
            <person name="Wu D."/>
            <person name="Tindall B."/>
            <person name="Pomrenke H.G."/>
            <person name="Brambilla E."/>
            <person name="Klenk H.-P."/>
            <person name="Eisen J.A."/>
        </authorList>
    </citation>
    <scope>NUCLEOTIDE SEQUENCE [LARGE SCALE GENOMIC DNA]</scope>
    <source>
        <strain evidence="2">ATCC 49424 / DSM 5305 / JCM 21570 / NBRC 103401 / IFAM 1448</strain>
    </source>
</reference>
<dbReference type="SUPFAM" id="SSF55729">
    <property type="entry name" value="Acyl-CoA N-acyltransferases (Nat)"/>
    <property type="match status" value="2"/>
</dbReference>
<keyword evidence="2" id="KW-1185">Reference proteome</keyword>
<dbReference type="AlphaFoldDB" id="F0SSH4"/>
<proteinExistence type="predicted"/>
<evidence type="ECO:0000313" key="1">
    <source>
        <dbReference type="EMBL" id="ADY59245.1"/>
    </source>
</evidence>
<evidence type="ECO:0000313" key="2">
    <source>
        <dbReference type="Proteomes" id="UP000006860"/>
    </source>
</evidence>
<dbReference type="eggNOG" id="COG0456">
    <property type="taxonomic scope" value="Bacteria"/>
</dbReference>
<name>F0SSH4_RUBBR</name>
<dbReference type="STRING" id="756272.Plabr_1634"/>
<dbReference type="EMBL" id="CP002546">
    <property type="protein sequence ID" value="ADY59245.1"/>
    <property type="molecule type" value="Genomic_DNA"/>
</dbReference>
<organism evidence="1 2">
    <name type="scientific">Rubinisphaera brasiliensis (strain ATCC 49424 / DSM 5305 / JCM 21570 / IAM 15109 / NBRC 103401 / IFAM 1448)</name>
    <name type="common">Planctomyces brasiliensis</name>
    <dbReference type="NCBI Taxonomy" id="756272"/>
    <lineage>
        <taxon>Bacteria</taxon>
        <taxon>Pseudomonadati</taxon>
        <taxon>Planctomycetota</taxon>
        <taxon>Planctomycetia</taxon>
        <taxon>Planctomycetales</taxon>
        <taxon>Planctomycetaceae</taxon>
        <taxon>Rubinisphaera</taxon>
    </lineage>
</organism>
<dbReference type="Gene3D" id="3.40.630.170">
    <property type="match status" value="1"/>
</dbReference>
<dbReference type="Proteomes" id="UP000006860">
    <property type="component" value="Chromosome"/>
</dbReference>
<dbReference type="OrthoDB" id="58489at2"/>
<gene>
    <name evidence="1" type="ordered locus">Plabr_1634</name>
</gene>
<dbReference type="HOGENOM" id="CLU_794164_0_0_0"/>
<sequence>MVKLDLFQGDHNELATFVSDVWRRSYSGKMTFPVWSAEYFRWHFPENDPQARERMIAAYDGDRLAGVLLGIPLRFRTPDKSLPGAMCSWLSIDQDYRGHRLAVELDRVRQERLRSLGTDLVVSYRFVGSRHSQAERPDHPHGSNKQFLRRVGFWSRVIDPVRMWKWDRKQTEGLMALGSYPVAGIPRSNCEKHGIRVGQLQDLSGCLSLLQRHTESMSLAIDWDESTLKRQLFGSPMSHTLVCERGGEIRGVINFHLLEFQGRTCEPIGIIDVASLQELPHSSRVALMNEAMRVMRQHGAILALKLRTQDVPITTMLHTRWTPTQADSFLVLQWLQNQTPVQPDYPMHLLWR</sequence>
<dbReference type="InterPro" id="IPR016181">
    <property type="entry name" value="Acyl_CoA_acyltransferase"/>
</dbReference>
<protein>
    <recommendedName>
        <fullName evidence="3">N-acetyltransferase domain-containing protein</fullName>
    </recommendedName>
</protein>
<dbReference type="Pfam" id="PF13527">
    <property type="entry name" value="Acetyltransf_9"/>
    <property type="match status" value="1"/>
</dbReference>
<dbReference type="KEGG" id="pbs:Plabr_1634"/>
<evidence type="ECO:0008006" key="3">
    <source>
        <dbReference type="Google" id="ProtNLM"/>
    </source>
</evidence>
<accession>F0SSH4</accession>
<dbReference type="RefSeq" id="WP_013627972.1">
    <property type="nucleotide sequence ID" value="NC_015174.1"/>
</dbReference>